<proteinExistence type="predicted"/>
<dbReference type="SUPFAM" id="SSF141868">
    <property type="entry name" value="EAL domain-like"/>
    <property type="match status" value="1"/>
</dbReference>
<dbReference type="InterPro" id="IPR000160">
    <property type="entry name" value="GGDEF_dom"/>
</dbReference>
<dbReference type="InterPro" id="IPR052155">
    <property type="entry name" value="Biofilm_reg_signaling"/>
</dbReference>
<dbReference type="Proteomes" id="UP000070456">
    <property type="component" value="Unassembled WGS sequence"/>
</dbReference>
<keyword evidence="7" id="KW-1185">Reference proteome</keyword>
<gene>
    <name evidence="6" type="primary">gmr_2</name>
    <name evidence="6" type="ORF">AN619_16700</name>
</gene>
<dbReference type="EMBL" id="LOEE01000033">
    <property type="protein sequence ID" value="KXG75528.1"/>
    <property type="molecule type" value="Genomic_DNA"/>
</dbReference>
<dbReference type="SMART" id="SM00267">
    <property type="entry name" value="GGDEF"/>
    <property type="match status" value="1"/>
</dbReference>
<dbReference type="RefSeq" id="WP_068556266.1">
    <property type="nucleotide sequence ID" value="NZ_LOEE01000033.1"/>
</dbReference>
<comment type="caution">
    <text evidence="6">The sequence shown here is derived from an EMBL/GenBank/DDBJ whole genome shotgun (WGS) entry which is preliminary data.</text>
</comment>
<dbReference type="Pfam" id="PF00563">
    <property type="entry name" value="EAL"/>
    <property type="match status" value="1"/>
</dbReference>
<dbReference type="CDD" id="cd00130">
    <property type="entry name" value="PAS"/>
    <property type="match status" value="1"/>
</dbReference>
<dbReference type="PATRIC" id="fig|520762.4.peg.1852"/>
<dbReference type="GO" id="GO:0071111">
    <property type="term" value="F:cyclic-guanylate-specific phosphodiesterase activity"/>
    <property type="evidence" value="ECO:0007669"/>
    <property type="project" value="UniProtKB-EC"/>
</dbReference>
<feature type="coiled-coil region" evidence="1">
    <location>
        <begin position="254"/>
        <end position="309"/>
    </location>
</feature>
<dbReference type="Gene3D" id="3.30.70.270">
    <property type="match status" value="1"/>
</dbReference>
<evidence type="ECO:0000256" key="1">
    <source>
        <dbReference type="SAM" id="Coils"/>
    </source>
</evidence>
<dbReference type="InterPro" id="IPR035965">
    <property type="entry name" value="PAS-like_dom_sf"/>
</dbReference>
<keyword evidence="6" id="KW-0378">Hydrolase</keyword>
<feature type="domain" description="PAS" evidence="2">
    <location>
        <begin position="23"/>
        <end position="64"/>
    </location>
</feature>
<dbReference type="InterPro" id="IPR013655">
    <property type="entry name" value="PAS_fold_3"/>
</dbReference>
<accession>A0A140L4Q3</accession>
<protein>
    <submittedName>
        <fullName evidence="6">Cyclic di-GMP phosphodiesterase Gmr</fullName>
        <ecNumber evidence="6">3.1.4.52</ecNumber>
    </submittedName>
</protein>
<evidence type="ECO:0000259" key="5">
    <source>
        <dbReference type="PROSITE" id="PS50887"/>
    </source>
</evidence>
<dbReference type="InterPro" id="IPR043128">
    <property type="entry name" value="Rev_trsase/Diguanyl_cyclase"/>
</dbReference>
<dbReference type="InterPro" id="IPR001633">
    <property type="entry name" value="EAL_dom"/>
</dbReference>
<dbReference type="NCBIfam" id="TIGR00254">
    <property type="entry name" value="GGDEF"/>
    <property type="match status" value="1"/>
</dbReference>
<keyword evidence="1" id="KW-0175">Coiled coil</keyword>
<organism evidence="6 7">
    <name type="scientific">Thermotalea metallivorans</name>
    <dbReference type="NCBI Taxonomy" id="520762"/>
    <lineage>
        <taxon>Bacteria</taxon>
        <taxon>Bacillati</taxon>
        <taxon>Bacillota</taxon>
        <taxon>Clostridia</taxon>
        <taxon>Peptostreptococcales</taxon>
        <taxon>Thermotaleaceae</taxon>
        <taxon>Thermotalea</taxon>
    </lineage>
</organism>
<feature type="domain" description="GGDEF" evidence="5">
    <location>
        <begin position="455"/>
        <end position="586"/>
    </location>
</feature>
<feature type="domain" description="PAC" evidence="3">
    <location>
        <begin position="375"/>
        <end position="427"/>
    </location>
</feature>
<feature type="domain" description="EAL" evidence="4">
    <location>
        <begin position="595"/>
        <end position="845"/>
    </location>
</feature>
<dbReference type="InterPro" id="IPR000700">
    <property type="entry name" value="PAS-assoc_C"/>
</dbReference>
<dbReference type="OrthoDB" id="9762141at2"/>
<dbReference type="STRING" id="520762.AN619_16700"/>
<dbReference type="InterPro" id="IPR035919">
    <property type="entry name" value="EAL_sf"/>
</dbReference>
<dbReference type="AlphaFoldDB" id="A0A140L4Q3"/>
<dbReference type="SUPFAM" id="SSF55073">
    <property type="entry name" value="Nucleotide cyclase"/>
    <property type="match status" value="1"/>
</dbReference>
<dbReference type="InterPro" id="IPR001610">
    <property type="entry name" value="PAC"/>
</dbReference>
<dbReference type="EC" id="3.1.4.52" evidence="6"/>
<dbReference type="SMART" id="SM00091">
    <property type="entry name" value="PAS"/>
    <property type="match status" value="3"/>
</dbReference>
<dbReference type="CDD" id="cd01948">
    <property type="entry name" value="EAL"/>
    <property type="match status" value="1"/>
</dbReference>
<evidence type="ECO:0000259" key="4">
    <source>
        <dbReference type="PROSITE" id="PS50883"/>
    </source>
</evidence>
<dbReference type="PROSITE" id="PS50113">
    <property type="entry name" value="PAC"/>
    <property type="match status" value="1"/>
</dbReference>
<dbReference type="PANTHER" id="PTHR44757">
    <property type="entry name" value="DIGUANYLATE CYCLASE DGCP"/>
    <property type="match status" value="1"/>
</dbReference>
<dbReference type="Pfam" id="PF08447">
    <property type="entry name" value="PAS_3"/>
    <property type="match status" value="1"/>
</dbReference>
<evidence type="ECO:0000313" key="6">
    <source>
        <dbReference type="EMBL" id="KXG75528.1"/>
    </source>
</evidence>
<dbReference type="Gene3D" id="3.30.450.20">
    <property type="entry name" value="PAS domain"/>
    <property type="match status" value="3"/>
</dbReference>
<dbReference type="Gene3D" id="3.20.20.450">
    <property type="entry name" value="EAL domain"/>
    <property type="match status" value="1"/>
</dbReference>
<evidence type="ECO:0000313" key="7">
    <source>
        <dbReference type="Proteomes" id="UP000070456"/>
    </source>
</evidence>
<dbReference type="PROSITE" id="PS50887">
    <property type="entry name" value="GGDEF"/>
    <property type="match status" value="1"/>
</dbReference>
<dbReference type="InterPro" id="IPR029787">
    <property type="entry name" value="Nucleotide_cyclase"/>
</dbReference>
<dbReference type="Pfam" id="PF13426">
    <property type="entry name" value="PAS_9"/>
    <property type="match status" value="2"/>
</dbReference>
<dbReference type="SMART" id="SM00086">
    <property type="entry name" value="PAC"/>
    <property type="match status" value="2"/>
</dbReference>
<name>A0A140L4Q3_9FIRM</name>
<reference evidence="6 7" key="1">
    <citation type="submission" date="2015-12" db="EMBL/GenBank/DDBJ databases">
        <title>Draft genome sequence of the thermoanaerobe Thermotalea metallivorans, an isolate from the runoff channel of the Great Artesian Basin, Australia.</title>
        <authorList>
            <person name="Patel B.K."/>
        </authorList>
    </citation>
    <scope>NUCLEOTIDE SEQUENCE [LARGE SCALE GENOMIC DNA]</scope>
    <source>
        <strain evidence="6 7">B2-1</strain>
    </source>
</reference>
<dbReference type="PROSITE" id="PS50883">
    <property type="entry name" value="EAL"/>
    <property type="match status" value="1"/>
</dbReference>
<dbReference type="PANTHER" id="PTHR44757:SF2">
    <property type="entry name" value="BIOFILM ARCHITECTURE MAINTENANCE PROTEIN MBAA"/>
    <property type="match status" value="1"/>
</dbReference>
<dbReference type="Pfam" id="PF00990">
    <property type="entry name" value="GGDEF"/>
    <property type="match status" value="1"/>
</dbReference>
<dbReference type="PROSITE" id="PS50112">
    <property type="entry name" value="PAS"/>
    <property type="match status" value="2"/>
</dbReference>
<dbReference type="SMART" id="SM00052">
    <property type="entry name" value="EAL"/>
    <property type="match status" value="1"/>
</dbReference>
<dbReference type="InterPro" id="IPR000014">
    <property type="entry name" value="PAS"/>
</dbReference>
<evidence type="ECO:0000259" key="2">
    <source>
        <dbReference type="PROSITE" id="PS50112"/>
    </source>
</evidence>
<evidence type="ECO:0000259" key="3">
    <source>
        <dbReference type="PROSITE" id="PS50113"/>
    </source>
</evidence>
<sequence length="852" mass="99604">MEKGKLYKEILMRSPVAYGYQRILTDSEGNPCDYIFMEANPAFEKMIGFKEKDIIGKKLTKILDNTQKDVFNWIQTCGKIALEKEYSEFIRYAKELGGWYKIVVFSPEEKHFAIMFYEIWNKIKMMKQVEKKEKITKTIFKKYEMLFKNSPDAIAYVDKNHIVKNVNKTFLNLFQYTREECIGKNLDDIVIKKDLRSEAEKNTFNLFKTGKIDLEAVRYTKYGQPIHVKIRGVLVKEKDEILGGHVIYTDITERVRYQKKLESTNEELEATIGELTASEEELKAQYDEMQNYLEKNEELRQKYEIAIKATDSFVWELDKEYEFTHHISQKAEEIVGEKIQVQKLHEMINKIVYPEDRKILIEAFEKHQQGIAKEINTQIRIKDKAGRIRWYLVKGKEIKDRQGNIKSVNGVFIEVTEMKEKEAYIQYLADHDPLTGIPNRRKFTELFTEELLRGKKGAMLLLDLDNFKNINDTVGHIYGDKLLKEVSAILQKFECEDIHVFRIGGDEFIILMKENIKTAEDYARKILKNFQEKISIDGIETPITASIGIVRYPDDGQDMNDLLKKADIAMYKAKYTGKNKYLLFSKQMEIQFNEKIKIENILRKAVKEEGFTLYYQPIIETNTGEISSFEALIRLKEIDISPGIFIPIAEETDVIIPIGRWVIKEVIKQIKIWKEKGFDLKPIAINVSPRQFSDSRFIEYLKNSLEENDIHPSLIEIEITENVLIENQEETIQKLKQLKRLGIAVVLDDFGTGYSSLNYLTYIAVDKIKLDKSLKDKFIKLENIQILDSLICIAHGLNIKVVAEGVEELEEYKRLKKGKCDYLQGYLFSKPVKGEDLDKFLNDNYLKLFDRH</sequence>
<dbReference type="NCBIfam" id="TIGR00229">
    <property type="entry name" value="sensory_box"/>
    <property type="match status" value="3"/>
</dbReference>
<dbReference type="SUPFAM" id="SSF55785">
    <property type="entry name" value="PYP-like sensor domain (PAS domain)"/>
    <property type="match status" value="2"/>
</dbReference>
<feature type="domain" description="PAS" evidence="2">
    <location>
        <begin position="139"/>
        <end position="186"/>
    </location>
</feature>
<dbReference type="CDD" id="cd01949">
    <property type="entry name" value="GGDEF"/>
    <property type="match status" value="1"/>
</dbReference>